<feature type="transmembrane region" description="Helical" evidence="1">
    <location>
        <begin position="101"/>
        <end position="120"/>
    </location>
</feature>
<evidence type="ECO:0000313" key="2">
    <source>
        <dbReference type="EMBL" id="PIC24571.1"/>
    </source>
</evidence>
<feature type="transmembrane region" description="Helical" evidence="1">
    <location>
        <begin position="146"/>
        <end position="172"/>
    </location>
</feature>
<feature type="transmembrane region" description="Helical" evidence="1">
    <location>
        <begin position="12"/>
        <end position="32"/>
    </location>
</feature>
<protein>
    <recommendedName>
        <fullName evidence="4">G-protein coupled receptors family 1 profile domain-containing protein</fullName>
    </recommendedName>
</protein>
<dbReference type="Gene3D" id="1.20.1070.10">
    <property type="entry name" value="Rhodopsin 7-helix transmembrane proteins"/>
    <property type="match status" value="1"/>
</dbReference>
<dbReference type="Pfam" id="PF10324">
    <property type="entry name" value="7TM_GPCR_Srw"/>
    <property type="match status" value="1"/>
</dbReference>
<dbReference type="AlphaFoldDB" id="A0A2G5TBU0"/>
<dbReference type="STRING" id="1611254.A0A2G5TBU0"/>
<dbReference type="PANTHER" id="PTHR22751">
    <property type="entry name" value="G-PROTEIN COUPLED RECEPTOR-RELATED"/>
    <property type="match status" value="1"/>
</dbReference>
<proteinExistence type="predicted"/>
<evidence type="ECO:0000313" key="3">
    <source>
        <dbReference type="Proteomes" id="UP000230233"/>
    </source>
</evidence>
<reference evidence="3" key="1">
    <citation type="submission" date="2017-10" db="EMBL/GenBank/DDBJ databases">
        <title>Rapid genome shrinkage in a self-fertile nematode reveals novel sperm competition proteins.</title>
        <authorList>
            <person name="Yin D."/>
            <person name="Schwarz E.M."/>
            <person name="Thomas C.G."/>
            <person name="Felde R.L."/>
            <person name="Korf I.F."/>
            <person name="Cutter A.D."/>
            <person name="Schartner C.M."/>
            <person name="Ralston E.J."/>
            <person name="Meyer B.J."/>
            <person name="Haag E.S."/>
        </authorList>
    </citation>
    <scope>NUCLEOTIDE SEQUENCE [LARGE SCALE GENOMIC DNA]</scope>
    <source>
        <strain evidence="3">JU1422</strain>
    </source>
</reference>
<dbReference type="Proteomes" id="UP000230233">
    <property type="component" value="Chromosome V"/>
</dbReference>
<keyword evidence="1" id="KW-0472">Membrane</keyword>
<dbReference type="InterPro" id="IPR019427">
    <property type="entry name" value="7TM_GPCR_serpentine_rcpt_Srw"/>
</dbReference>
<dbReference type="PANTHER" id="PTHR22751:SF30">
    <property type="entry name" value="G-PROTEIN COUPLED RECEPTORS FAMILY 1 PROFILE DOMAIN-CONTAINING PROTEIN"/>
    <property type="match status" value="1"/>
</dbReference>
<dbReference type="GO" id="GO:0008528">
    <property type="term" value="F:G protein-coupled peptide receptor activity"/>
    <property type="evidence" value="ECO:0007669"/>
    <property type="project" value="InterPro"/>
</dbReference>
<organism evidence="2 3">
    <name type="scientific">Caenorhabditis nigoni</name>
    <dbReference type="NCBI Taxonomy" id="1611254"/>
    <lineage>
        <taxon>Eukaryota</taxon>
        <taxon>Metazoa</taxon>
        <taxon>Ecdysozoa</taxon>
        <taxon>Nematoda</taxon>
        <taxon>Chromadorea</taxon>
        <taxon>Rhabditida</taxon>
        <taxon>Rhabditina</taxon>
        <taxon>Rhabditomorpha</taxon>
        <taxon>Rhabditoidea</taxon>
        <taxon>Rhabditidae</taxon>
        <taxon>Peloderinae</taxon>
        <taxon>Caenorhabditis</taxon>
    </lineage>
</organism>
<keyword evidence="1" id="KW-0812">Transmembrane</keyword>
<name>A0A2G5TBU0_9PELO</name>
<comment type="caution">
    <text evidence="2">The sequence shown here is derived from an EMBL/GenBank/DDBJ whole genome shotgun (WGS) entry which is preliminary data.</text>
</comment>
<gene>
    <name evidence="2" type="primary">Cnig_chr_V.g17857</name>
    <name evidence="2" type="ORF">B9Z55_017857</name>
</gene>
<keyword evidence="1" id="KW-1133">Transmembrane helix</keyword>
<evidence type="ECO:0000256" key="1">
    <source>
        <dbReference type="SAM" id="Phobius"/>
    </source>
</evidence>
<keyword evidence="3" id="KW-1185">Reference proteome</keyword>
<dbReference type="SUPFAM" id="SSF81321">
    <property type="entry name" value="Family A G protein-coupled receptor-like"/>
    <property type="match status" value="1"/>
</dbReference>
<evidence type="ECO:0008006" key="4">
    <source>
        <dbReference type="Google" id="ProtNLM"/>
    </source>
</evidence>
<dbReference type="EMBL" id="PDUG01000005">
    <property type="protein sequence ID" value="PIC24571.1"/>
    <property type="molecule type" value="Genomic_DNA"/>
</dbReference>
<sequence length="178" mass="20086">MRRPWTSFYDNKFTAFIVIVGVFIVNVGFSVFKAFEYEIISIENVDVCHLVIKIATFKYAVAHIFAKRGGSFVKVVHTTESIFSSVRPLCTSNFNVPIPELQIIPCILFPIFTFLLLGDIRKAEKHRVQHLSCPVNNKKSRKTTKLVLYLTVAFLIAGFPLGVTNACTYIFAESPGFL</sequence>
<accession>A0A2G5TBU0</accession>